<keyword evidence="1" id="KW-0732">Signal</keyword>
<evidence type="ECO:0000313" key="2">
    <source>
        <dbReference type="EMBL" id="KAH9367552.1"/>
    </source>
</evidence>
<reference evidence="2 3" key="1">
    <citation type="journal article" date="2020" name="Cell">
        <title>Large-Scale Comparative Analyses of Tick Genomes Elucidate Their Genetic Diversity and Vector Capacities.</title>
        <authorList>
            <consortium name="Tick Genome and Microbiome Consortium (TIGMIC)"/>
            <person name="Jia N."/>
            <person name="Wang J."/>
            <person name="Shi W."/>
            <person name="Du L."/>
            <person name="Sun Y."/>
            <person name="Zhan W."/>
            <person name="Jiang J.F."/>
            <person name="Wang Q."/>
            <person name="Zhang B."/>
            <person name="Ji P."/>
            <person name="Bell-Sakyi L."/>
            <person name="Cui X.M."/>
            <person name="Yuan T.T."/>
            <person name="Jiang B.G."/>
            <person name="Yang W.F."/>
            <person name="Lam T.T."/>
            <person name="Chang Q.C."/>
            <person name="Ding S.J."/>
            <person name="Wang X.J."/>
            <person name="Zhu J.G."/>
            <person name="Ruan X.D."/>
            <person name="Zhao L."/>
            <person name="Wei J.T."/>
            <person name="Ye R.Z."/>
            <person name="Que T.C."/>
            <person name="Du C.H."/>
            <person name="Zhou Y.H."/>
            <person name="Cheng J.X."/>
            <person name="Dai P.F."/>
            <person name="Guo W.B."/>
            <person name="Han X.H."/>
            <person name="Huang E.J."/>
            <person name="Li L.F."/>
            <person name="Wei W."/>
            <person name="Gao Y.C."/>
            <person name="Liu J.Z."/>
            <person name="Shao H.Z."/>
            <person name="Wang X."/>
            <person name="Wang C.C."/>
            <person name="Yang T.C."/>
            <person name="Huo Q.B."/>
            <person name="Li W."/>
            <person name="Chen H.Y."/>
            <person name="Chen S.E."/>
            <person name="Zhou L.G."/>
            <person name="Ni X.B."/>
            <person name="Tian J.H."/>
            <person name="Sheng Y."/>
            <person name="Liu T."/>
            <person name="Pan Y.S."/>
            <person name="Xia L.Y."/>
            <person name="Li J."/>
            <person name="Zhao F."/>
            <person name="Cao W.C."/>
        </authorList>
    </citation>
    <scope>NUCLEOTIDE SEQUENCE [LARGE SCALE GENOMIC DNA]</scope>
    <source>
        <strain evidence="2">HaeL-2018</strain>
    </source>
</reference>
<evidence type="ECO:0000256" key="1">
    <source>
        <dbReference type="SAM" id="SignalP"/>
    </source>
</evidence>
<dbReference type="AlphaFoldDB" id="A0A9J6FYL4"/>
<feature type="chain" id="PRO_5039947454" evidence="1">
    <location>
        <begin position="20"/>
        <end position="127"/>
    </location>
</feature>
<evidence type="ECO:0000313" key="3">
    <source>
        <dbReference type="Proteomes" id="UP000821853"/>
    </source>
</evidence>
<comment type="caution">
    <text evidence="2">The sequence shown here is derived from an EMBL/GenBank/DDBJ whole genome shotgun (WGS) entry which is preliminary data.</text>
</comment>
<sequence length="127" mass="13525">MVGFLLFLFVHSFAPTSKPGQKTVYGAARQEAVRVSCELEADPAQDVAFPCHFNASLQMLGSTNVLSEGVRSWATVVPQTDEDYGVLVCGGKNGIGIQREPCVFVLVEADGSAECCVPAENINTTLT</sequence>
<name>A0A9J6FYL4_HAELO</name>
<organism evidence="2 3">
    <name type="scientific">Haemaphysalis longicornis</name>
    <name type="common">Bush tick</name>
    <dbReference type="NCBI Taxonomy" id="44386"/>
    <lineage>
        <taxon>Eukaryota</taxon>
        <taxon>Metazoa</taxon>
        <taxon>Ecdysozoa</taxon>
        <taxon>Arthropoda</taxon>
        <taxon>Chelicerata</taxon>
        <taxon>Arachnida</taxon>
        <taxon>Acari</taxon>
        <taxon>Parasitiformes</taxon>
        <taxon>Ixodida</taxon>
        <taxon>Ixodoidea</taxon>
        <taxon>Ixodidae</taxon>
        <taxon>Haemaphysalinae</taxon>
        <taxon>Haemaphysalis</taxon>
    </lineage>
</organism>
<feature type="signal peptide" evidence="1">
    <location>
        <begin position="1"/>
        <end position="19"/>
    </location>
</feature>
<dbReference type="OrthoDB" id="10006996at2759"/>
<dbReference type="PANTHER" id="PTHR23278:SF19">
    <property type="entry name" value="OBSCURIN"/>
    <property type="match status" value="1"/>
</dbReference>
<keyword evidence="3" id="KW-1185">Reference proteome</keyword>
<gene>
    <name evidence="2" type="ORF">HPB48_001644</name>
</gene>
<dbReference type="EMBL" id="JABSTR010000004">
    <property type="protein sequence ID" value="KAH9367552.1"/>
    <property type="molecule type" value="Genomic_DNA"/>
</dbReference>
<dbReference type="Proteomes" id="UP000821853">
    <property type="component" value="Chromosome 2"/>
</dbReference>
<accession>A0A9J6FYL4</accession>
<dbReference type="PANTHER" id="PTHR23278">
    <property type="entry name" value="SIDESTEP PROTEIN"/>
    <property type="match status" value="1"/>
</dbReference>
<proteinExistence type="predicted"/>
<dbReference type="VEuPathDB" id="VectorBase:HLOH_050204"/>
<protein>
    <submittedName>
        <fullName evidence="2">Uncharacterized protein</fullName>
    </submittedName>
</protein>